<evidence type="ECO:0000313" key="3">
    <source>
        <dbReference type="EMBL" id="PWJ13823.1"/>
    </source>
</evidence>
<dbReference type="RefSeq" id="WP_109565878.1">
    <property type="nucleotide sequence ID" value="NZ_QGDJ01000013.1"/>
</dbReference>
<dbReference type="EMBL" id="QGDJ01000013">
    <property type="protein sequence ID" value="PWJ13823.1"/>
    <property type="molecule type" value="Genomic_DNA"/>
</dbReference>
<protein>
    <submittedName>
        <fullName evidence="3 4">YtkA-like</fullName>
    </submittedName>
</protein>
<reference evidence="4 6" key="1">
    <citation type="submission" date="2016-10" db="EMBL/GenBank/DDBJ databases">
        <authorList>
            <person name="Cai Z."/>
        </authorList>
    </citation>
    <scope>NUCLEOTIDE SEQUENCE [LARGE SCALE GENOMIC DNA]</scope>
    <source>
        <strain evidence="4 6">DSM 25227</strain>
    </source>
</reference>
<feature type="chain" id="PRO_5033338283" evidence="1">
    <location>
        <begin position="21"/>
        <end position="121"/>
    </location>
</feature>
<reference evidence="3 5" key="2">
    <citation type="submission" date="2018-03" db="EMBL/GenBank/DDBJ databases">
        <title>Genomic Encyclopedia of Archaeal and Bacterial Type Strains, Phase II (KMG-II): from individual species to whole genera.</title>
        <authorList>
            <person name="Goeker M."/>
        </authorList>
    </citation>
    <scope>NUCLEOTIDE SEQUENCE [LARGE SCALE GENOMIC DNA]</scope>
    <source>
        <strain evidence="3 5">DSM 25227</strain>
    </source>
</reference>
<dbReference type="Proteomes" id="UP000245839">
    <property type="component" value="Unassembled WGS sequence"/>
</dbReference>
<name>A0A2Y9B1N6_9RHOB</name>
<feature type="domain" description="YtkA-like" evidence="2">
    <location>
        <begin position="21"/>
        <end position="102"/>
    </location>
</feature>
<sequence>MTKAFAIPALAVALAAPAVAAERYEAALDCVPAEVALDYTCIVQLSRGGVPVADAAFTVKPDMPSMPLAHNIAPVPAAAAETPGEYAVPLTLDMHGRWVLRLDISAPARDVVVIDHAFEPE</sequence>
<organism evidence="4 6">
    <name type="scientific">Jannaschia seohaensis</name>
    <dbReference type="NCBI Taxonomy" id="475081"/>
    <lineage>
        <taxon>Bacteria</taxon>
        <taxon>Pseudomonadati</taxon>
        <taxon>Pseudomonadota</taxon>
        <taxon>Alphaproteobacteria</taxon>
        <taxon>Rhodobacterales</taxon>
        <taxon>Roseobacteraceae</taxon>
        <taxon>Jannaschia</taxon>
    </lineage>
</organism>
<dbReference type="Pfam" id="PF13115">
    <property type="entry name" value="YtkA"/>
    <property type="match status" value="1"/>
</dbReference>
<dbReference type="OrthoDB" id="7376158at2"/>
<evidence type="ECO:0000256" key="1">
    <source>
        <dbReference type="SAM" id="SignalP"/>
    </source>
</evidence>
<accession>A0A2Y9B1N6</accession>
<evidence type="ECO:0000313" key="4">
    <source>
        <dbReference type="EMBL" id="SSA50336.1"/>
    </source>
</evidence>
<dbReference type="Proteomes" id="UP000251571">
    <property type="component" value="Unassembled WGS sequence"/>
</dbReference>
<gene>
    <name evidence="3" type="ORF">BCF38_11354</name>
    <name evidence="4" type="ORF">SAMN05421539_11354</name>
</gene>
<dbReference type="EMBL" id="UETC01000013">
    <property type="protein sequence ID" value="SSA50336.1"/>
    <property type="molecule type" value="Genomic_DNA"/>
</dbReference>
<evidence type="ECO:0000313" key="6">
    <source>
        <dbReference type="Proteomes" id="UP000251571"/>
    </source>
</evidence>
<dbReference type="AlphaFoldDB" id="A0A2Y9B1N6"/>
<feature type="signal peptide" evidence="1">
    <location>
        <begin position="1"/>
        <end position="20"/>
    </location>
</feature>
<dbReference type="InterPro" id="IPR032693">
    <property type="entry name" value="YtkA-like_dom"/>
</dbReference>
<evidence type="ECO:0000313" key="5">
    <source>
        <dbReference type="Proteomes" id="UP000245839"/>
    </source>
</evidence>
<keyword evidence="5" id="KW-1185">Reference proteome</keyword>
<proteinExistence type="predicted"/>
<keyword evidence="1" id="KW-0732">Signal</keyword>
<evidence type="ECO:0000259" key="2">
    <source>
        <dbReference type="Pfam" id="PF13115"/>
    </source>
</evidence>